<proteinExistence type="predicted"/>
<dbReference type="Proteomes" id="UP000267516">
    <property type="component" value="Segment"/>
</dbReference>
<organism evidence="1">
    <name type="scientific">White spot syndrome virus</name>
    <dbReference type="NCBI Taxonomy" id="342409"/>
    <lineage>
        <taxon>Viruses</taxon>
        <taxon>Viruses incertae sedis</taxon>
        <taxon>Naldaviricetes</taxon>
        <taxon>Nimaviridae</taxon>
        <taxon>Whispovirus</taxon>
    </lineage>
</organism>
<evidence type="ECO:0000313" key="1">
    <source>
        <dbReference type="EMBL" id="ATU84088.1"/>
    </source>
</evidence>
<name>A0A2D3I6S8_9VIRU</name>
<sequence length="65" mass="7035">MLCSARIFSKPSRKGMSIKPSISTISPSSNSSFLFSSCWFLETVVSVKFGLSVDPNPPVPRTLLA</sequence>
<protein>
    <submittedName>
        <fullName evidence="1">ORF173</fullName>
    </submittedName>
</protein>
<accession>A0A2D3I6S8</accession>
<dbReference type="EMBL" id="MF768985">
    <property type="protein sequence ID" value="ATU84088.1"/>
    <property type="molecule type" value="Genomic_DNA"/>
</dbReference>
<reference evidence="1" key="1">
    <citation type="journal article" date="2018" name="Aquaculture">
        <title>Complete genome sequence of a white spot syndrome virus associated with a disease incursion in Australia.</title>
        <authorList>
            <person name="Oakey J."/>
            <person name="Smith C.S."/>
        </authorList>
    </citation>
    <scope>NUCLEOTIDE SEQUENCE [LARGE SCALE GENOMIC DNA]</scope>
    <source>
        <strain evidence="1">WSSV-AU</strain>
    </source>
</reference>